<proteinExistence type="predicted"/>
<dbReference type="PROSITE" id="PS50240">
    <property type="entry name" value="TRYPSIN_DOM"/>
    <property type="match status" value="1"/>
</dbReference>
<evidence type="ECO:0000256" key="1">
    <source>
        <dbReference type="ARBA" id="ARBA00022670"/>
    </source>
</evidence>
<feature type="chain" id="PRO_5018593991" evidence="5">
    <location>
        <begin position="19"/>
        <end position="252"/>
    </location>
</feature>
<dbReference type="GeneTree" id="ENSGT00940000162430"/>
<dbReference type="InterPro" id="IPR043504">
    <property type="entry name" value="Peptidase_S1_PA_chymotrypsin"/>
</dbReference>
<reference evidence="7" key="2">
    <citation type="submission" date="2025-09" db="UniProtKB">
        <authorList>
            <consortium name="Ensembl"/>
        </authorList>
    </citation>
    <scope>IDENTIFICATION</scope>
</reference>
<dbReference type="GO" id="GO:0006508">
    <property type="term" value="P:proteolysis"/>
    <property type="evidence" value="ECO:0007669"/>
    <property type="project" value="UniProtKB-KW"/>
</dbReference>
<dbReference type="Gene3D" id="2.40.10.10">
    <property type="entry name" value="Trypsin-like serine proteases"/>
    <property type="match status" value="2"/>
</dbReference>
<dbReference type="PANTHER" id="PTHR24252">
    <property type="entry name" value="ACROSIN-RELATED"/>
    <property type="match status" value="1"/>
</dbReference>
<dbReference type="InterPro" id="IPR001254">
    <property type="entry name" value="Trypsin_dom"/>
</dbReference>
<keyword evidence="5" id="KW-0732">Signal</keyword>
<keyword evidence="3" id="KW-0720">Serine protease</keyword>
<evidence type="ECO:0000259" key="6">
    <source>
        <dbReference type="PROSITE" id="PS50240"/>
    </source>
</evidence>
<dbReference type="Pfam" id="PF00089">
    <property type="entry name" value="Trypsin"/>
    <property type="match status" value="1"/>
</dbReference>
<evidence type="ECO:0000256" key="5">
    <source>
        <dbReference type="SAM" id="SignalP"/>
    </source>
</evidence>
<dbReference type="Proteomes" id="UP000265020">
    <property type="component" value="Unassembled WGS sequence"/>
</dbReference>
<dbReference type="STRING" id="28743.ENSCVAP00000004078"/>
<sequence>KMMDVKFVVLFVSVVCCGQRSMVGPPGLSKIVGGREAPEGAWPWQVSIQILSSHHCGGTIINSLWILTAAHFLLEYFEILEINDYFQTRSISKIIMHEDYNEFTSDNDVALLLLSSPLNFTDHVQPCCTPHNMSHEAALNLSYCFITGWGSTYFNGEPVDRLQEAEVELINRTRCNQETWYNGIITENMICAGLETGGVDTCQWRSTAVLQREGKQLLCSRGDNAHCSCPCSLSFSMRRSSTSNAEKKCCQV</sequence>
<dbReference type="Ensembl" id="ENSCVAT00000008965.1">
    <property type="protein sequence ID" value="ENSCVAP00000004078.1"/>
    <property type="gene ID" value="ENSCVAG00000005363.1"/>
</dbReference>
<name>A0A3Q2CG27_CYPVA</name>
<protein>
    <submittedName>
        <fullName evidence="7">Acrosin-like</fullName>
    </submittedName>
</protein>
<evidence type="ECO:0000256" key="3">
    <source>
        <dbReference type="ARBA" id="ARBA00022825"/>
    </source>
</evidence>
<evidence type="ECO:0000256" key="4">
    <source>
        <dbReference type="ARBA" id="ARBA00023157"/>
    </source>
</evidence>
<organism evidence="7 8">
    <name type="scientific">Cyprinodon variegatus</name>
    <name type="common">Sheepshead minnow</name>
    <dbReference type="NCBI Taxonomy" id="28743"/>
    <lineage>
        <taxon>Eukaryota</taxon>
        <taxon>Metazoa</taxon>
        <taxon>Chordata</taxon>
        <taxon>Craniata</taxon>
        <taxon>Vertebrata</taxon>
        <taxon>Euteleostomi</taxon>
        <taxon>Actinopterygii</taxon>
        <taxon>Neopterygii</taxon>
        <taxon>Teleostei</taxon>
        <taxon>Neoteleostei</taxon>
        <taxon>Acanthomorphata</taxon>
        <taxon>Ovalentaria</taxon>
        <taxon>Atherinomorphae</taxon>
        <taxon>Cyprinodontiformes</taxon>
        <taxon>Cyprinodontidae</taxon>
        <taxon>Cyprinodon</taxon>
    </lineage>
</organism>
<keyword evidence="2" id="KW-0378">Hydrolase</keyword>
<accession>A0A3Q2CG27</accession>
<dbReference type="SMART" id="SM00020">
    <property type="entry name" value="Tryp_SPc"/>
    <property type="match status" value="1"/>
</dbReference>
<evidence type="ECO:0000313" key="7">
    <source>
        <dbReference type="Ensembl" id="ENSCVAP00000004078.1"/>
    </source>
</evidence>
<keyword evidence="1" id="KW-0645">Protease</keyword>
<dbReference type="InterPro" id="IPR009003">
    <property type="entry name" value="Peptidase_S1_PA"/>
</dbReference>
<feature type="domain" description="Peptidase S1" evidence="6">
    <location>
        <begin position="31"/>
        <end position="252"/>
    </location>
</feature>
<dbReference type="PRINTS" id="PR00722">
    <property type="entry name" value="CHYMOTRYPSIN"/>
</dbReference>
<dbReference type="InterPro" id="IPR001314">
    <property type="entry name" value="Peptidase_S1A"/>
</dbReference>
<dbReference type="GO" id="GO:0004252">
    <property type="term" value="F:serine-type endopeptidase activity"/>
    <property type="evidence" value="ECO:0007669"/>
    <property type="project" value="InterPro"/>
</dbReference>
<dbReference type="PANTHER" id="PTHR24252:SF8">
    <property type="entry name" value="ACROSIN"/>
    <property type="match status" value="1"/>
</dbReference>
<keyword evidence="8" id="KW-1185">Reference proteome</keyword>
<reference evidence="7" key="1">
    <citation type="submission" date="2025-08" db="UniProtKB">
        <authorList>
            <consortium name="Ensembl"/>
        </authorList>
    </citation>
    <scope>IDENTIFICATION</scope>
</reference>
<keyword evidence="4" id="KW-1015">Disulfide bond</keyword>
<evidence type="ECO:0000256" key="2">
    <source>
        <dbReference type="ARBA" id="ARBA00022801"/>
    </source>
</evidence>
<evidence type="ECO:0000313" key="8">
    <source>
        <dbReference type="Proteomes" id="UP000265020"/>
    </source>
</evidence>
<feature type="signal peptide" evidence="5">
    <location>
        <begin position="1"/>
        <end position="18"/>
    </location>
</feature>
<dbReference type="AlphaFoldDB" id="A0A3Q2CG27"/>
<dbReference type="FunFam" id="2.40.10.10:FF:000068">
    <property type="entry name" value="transmembrane protease serine 2"/>
    <property type="match status" value="1"/>
</dbReference>
<dbReference type="SUPFAM" id="SSF50494">
    <property type="entry name" value="Trypsin-like serine proteases"/>
    <property type="match status" value="1"/>
</dbReference>
<dbReference type="CDD" id="cd00190">
    <property type="entry name" value="Tryp_SPc"/>
    <property type="match status" value="1"/>
</dbReference>